<comment type="caution">
    <text evidence="1">The sequence shown here is derived from an EMBL/GenBank/DDBJ whole genome shotgun (WGS) entry which is preliminary data.</text>
</comment>
<evidence type="ECO:0000313" key="1">
    <source>
        <dbReference type="EMBL" id="TRW28058.1"/>
    </source>
</evidence>
<protein>
    <recommendedName>
        <fullName evidence="3">Transposase</fullName>
    </recommendedName>
</protein>
<dbReference type="EMBL" id="VJXW01000003">
    <property type="protein sequence ID" value="TRW28058.1"/>
    <property type="molecule type" value="Genomic_DNA"/>
</dbReference>
<evidence type="ECO:0000313" key="2">
    <source>
        <dbReference type="Proteomes" id="UP000319424"/>
    </source>
</evidence>
<accession>A0A552VC52</accession>
<proteinExistence type="predicted"/>
<organism evidence="1 2">
    <name type="scientific">Criibacterium bergeronii</name>
    <dbReference type="NCBI Taxonomy" id="1871336"/>
    <lineage>
        <taxon>Bacteria</taxon>
        <taxon>Bacillati</taxon>
        <taxon>Bacillota</taxon>
        <taxon>Clostridia</taxon>
        <taxon>Peptostreptococcales</taxon>
        <taxon>Filifactoraceae</taxon>
        <taxon>Criibacterium</taxon>
    </lineage>
</organism>
<reference evidence="1 2" key="1">
    <citation type="submission" date="2019-07" db="EMBL/GenBank/DDBJ databases">
        <title>Criibacterium bergeronii gen. nov., sp. nov. isolated from human clinical samples.</title>
        <authorList>
            <person name="Maheux A.F."/>
            <person name="Boudreau D.K."/>
            <person name="Berube E."/>
            <person name="Brodeur S."/>
            <person name="Bernard K.A."/>
            <person name="Abed J.Y."/>
            <person name="Ducrey E."/>
            <person name="Guay E.F."/>
            <person name="Raymond F."/>
            <person name="Corbeil J."/>
            <person name="Domingo M.-C."/>
            <person name="Roy P.H."/>
            <person name="Boissinot M."/>
            <person name="Tocheva E.I."/>
            <person name="Omar R.F."/>
        </authorList>
    </citation>
    <scope>NUCLEOTIDE SEQUENCE [LARGE SCALE GENOMIC DNA]</scope>
    <source>
        <strain evidence="1 2">CCRI-24246</strain>
    </source>
</reference>
<dbReference type="RefSeq" id="WP_144015735.1">
    <property type="nucleotide sequence ID" value="NZ_VJXW01000003.1"/>
</dbReference>
<gene>
    <name evidence="1" type="ORF">FL857_03440</name>
</gene>
<dbReference type="AlphaFoldDB" id="A0A552VC52"/>
<evidence type="ECO:0008006" key="3">
    <source>
        <dbReference type="Google" id="ProtNLM"/>
    </source>
</evidence>
<name>A0A552VC52_9FIRM</name>
<dbReference type="Proteomes" id="UP000319424">
    <property type="component" value="Unassembled WGS sequence"/>
</dbReference>
<sequence length="91" mass="10888">MIATFSEEEKLYLNSMFEMYDTYEDFIQGIESVMENIEDYVKDEFSKKYLPEFLKSILPRVKQMSDEDYETLKQKPFKLSISIDEDSKLNS</sequence>